<dbReference type="PANTHER" id="PTHR30537:SF5">
    <property type="entry name" value="HTH-TYPE TRANSCRIPTIONAL ACTIVATOR TTDR-RELATED"/>
    <property type="match status" value="1"/>
</dbReference>
<dbReference type="Pfam" id="PF03466">
    <property type="entry name" value="LysR_substrate"/>
    <property type="match status" value="1"/>
</dbReference>
<dbReference type="SUPFAM" id="SSF53850">
    <property type="entry name" value="Periplasmic binding protein-like II"/>
    <property type="match status" value="1"/>
</dbReference>
<dbReference type="Proteomes" id="UP000335415">
    <property type="component" value="Unassembled WGS sequence"/>
</dbReference>
<dbReference type="GO" id="GO:0003700">
    <property type="term" value="F:DNA-binding transcription factor activity"/>
    <property type="evidence" value="ECO:0007669"/>
    <property type="project" value="InterPro"/>
</dbReference>
<evidence type="ECO:0000259" key="5">
    <source>
        <dbReference type="PROSITE" id="PS50931"/>
    </source>
</evidence>
<evidence type="ECO:0000256" key="4">
    <source>
        <dbReference type="ARBA" id="ARBA00023163"/>
    </source>
</evidence>
<keyword evidence="3" id="KW-0238">DNA-binding</keyword>
<proteinExistence type="inferred from homology"/>
<keyword evidence="2" id="KW-0805">Transcription regulation</keyword>
<comment type="caution">
    <text evidence="6">The sequence shown here is derived from an EMBL/GenBank/DDBJ whole genome shotgun (WGS) entry which is preliminary data.</text>
</comment>
<dbReference type="Gene3D" id="1.10.10.10">
    <property type="entry name" value="Winged helix-like DNA-binding domain superfamily/Winged helix DNA-binding domain"/>
    <property type="match status" value="1"/>
</dbReference>
<dbReference type="PANTHER" id="PTHR30537">
    <property type="entry name" value="HTH-TYPE TRANSCRIPTIONAL REGULATOR"/>
    <property type="match status" value="1"/>
</dbReference>
<evidence type="ECO:0000256" key="3">
    <source>
        <dbReference type="ARBA" id="ARBA00023125"/>
    </source>
</evidence>
<dbReference type="InterPro" id="IPR036388">
    <property type="entry name" value="WH-like_DNA-bd_sf"/>
</dbReference>
<evidence type="ECO:0000313" key="6">
    <source>
        <dbReference type="EMBL" id="KAA8998488.1"/>
    </source>
</evidence>
<feature type="domain" description="HTH lysR-type" evidence="5">
    <location>
        <begin position="1"/>
        <end position="58"/>
    </location>
</feature>
<dbReference type="CDD" id="cd08422">
    <property type="entry name" value="PBP2_CrgA_like"/>
    <property type="match status" value="1"/>
</dbReference>
<dbReference type="InterPro" id="IPR058163">
    <property type="entry name" value="LysR-type_TF_proteobact-type"/>
</dbReference>
<keyword evidence="4" id="KW-0804">Transcription</keyword>
<evidence type="ECO:0000256" key="1">
    <source>
        <dbReference type="ARBA" id="ARBA00009437"/>
    </source>
</evidence>
<accession>A0A5J5FX04</accession>
<dbReference type="OrthoDB" id="6428912at2"/>
<gene>
    <name evidence="6" type="ORF">FJU30_15920</name>
</gene>
<name>A0A5J5FX04_9GAMM</name>
<dbReference type="Pfam" id="PF00126">
    <property type="entry name" value="HTH_1"/>
    <property type="match status" value="1"/>
</dbReference>
<dbReference type="SUPFAM" id="SSF46785">
    <property type="entry name" value="Winged helix' DNA-binding domain"/>
    <property type="match status" value="1"/>
</dbReference>
<dbReference type="GO" id="GO:0003677">
    <property type="term" value="F:DNA binding"/>
    <property type="evidence" value="ECO:0007669"/>
    <property type="project" value="UniProtKB-KW"/>
</dbReference>
<dbReference type="InterPro" id="IPR005119">
    <property type="entry name" value="LysR_subst-bd"/>
</dbReference>
<reference evidence="6 7" key="1">
    <citation type="submission" date="2019-09" db="EMBL/GenBank/DDBJ databases">
        <authorList>
            <person name="Li Y."/>
        </authorList>
    </citation>
    <scope>NUCLEOTIDE SEQUENCE [LARGE SCALE GENOMIC DNA]</scope>
    <source>
        <strain evidence="6 7">L3-3HA</strain>
    </source>
</reference>
<organism evidence="6 7">
    <name type="scientific">Affinibrenneria salicis</name>
    <dbReference type="NCBI Taxonomy" id="2590031"/>
    <lineage>
        <taxon>Bacteria</taxon>
        <taxon>Pseudomonadati</taxon>
        <taxon>Pseudomonadota</taxon>
        <taxon>Gammaproteobacteria</taxon>
        <taxon>Enterobacterales</taxon>
        <taxon>Pectobacteriaceae</taxon>
        <taxon>Affinibrenneria</taxon>
    </lineage>
</organism>
<dbReference type="PROSITE" id="PS50931">
    <property type="entry name" value="HTH_LYSR"/>
    <property type="match status" value="1"/>
</dbReference>
<dbReference type="InterPro" id="IPR036390">
    <property type="entry name" value="WH_DNA-bd_sf"/>
</dbReference>
<dbReference type="AlphaFoldDB" id="A0A5J5FX04"/>
<evidence type="ECO:0000313" key="7">
    <source>
        <dbReference type="Proteomes" id="UP000335415"/>
    </source>
</evidence>
<dbReference type="Gene3D" id="3.40.190.290">
    <property type="match status" value="1"/>
</dbReference>
<comment type="similarity">
    <text evidence="1">Belongs to the LysR transcriptional regulatory family.</text>
</comment>
<keyword evidence="7" id="KW-1185">Reference proteome</keyword>
<sequence>MLLTWMKTFLTVVECHGFRAAADQLRLSPAMISRRIDRLEAHLGLKLINRTTRALALTQAGQRFYQHSTNIVRYLEQSVRDLNGLSEEVSGVLKVGLPYSLSHLFLAPAVHRLSQQYPELTLEIVNGNHLLDIFSHSYDLALHAGPLPDSGLYYQLLGFWRKKVCASPDYFAIHGKPETPEQLVRHNCLDHYDNRRNGWGFWRDGERYDVQVKGNLRMNSSLDLCKVAEQGAGVVYLPSFTVKNAIAQQRLVSVLDQDIPGPLQLYVVHANRNLSAKEQAFIQFLHSLNLVDEKNN</sequence>
<dbReference type="InterPro" id="IPR000847">
    <property type="entry name" value="LysR_HTH_N"/>
</dbReference>
<protein>
    <submittedName>
        <fullName evidence="6">LysR family transcriptional regulator</fullName>
    </submittedName>
</protein>
<dbReference type="FunFam" id="1.10.10.10:FF:000001">
    <property type="entry name" value="LysR family transcriptional regulator"/>
    <property type="match status" value="1"/>
</dbReference>
<evidence type="ECO:0000256" key="2">
    <source>
        <dbReference type="ARBA" id="ARBA00023015"/>
    </source>
</evidence>
<dbReference type="EMBL" id="VYKJ01000008">
    <property type="protein sequence ID" value="KAA8998488.1"/>
    <property type="molecule type" value="Genomic_DNA"/>
</dbReference>